<dbReference type="AlphaFoldDB" id="A0A4Y2GF26"/>
<dbReference type="Proteomes" id="UP000499080">
    <property type="component" value="Unassembled WGS sequence"/>
</dbReference>
<organism evidence="1 2">
    <name type="scientific">Araneus ventricosus</name>
    <name type="common">Orbweaver spider</name>
    <name type="synonym">Epeira ventricosa</name>
    <dbReference type="NCBI Taxonomy" id="182803"/>
    <lineage>
        <taxon>Eukaryota</taxon>
        <taxon>Metazoa</taxon>
        <taxon>Ecdysozoa</taxon>
        <taxon>Arthropoda</taxon>
        <taxon>Chelicerata</taxon>
        <taxon>Arachnida</taxon>
        <taxon>Araneae</taxon>
        <taxon>Araneomorphae</taxon>
        <taxon>Entelegynae</taxon>
        <taxon>Araneoidea</taxon>
        <taxon>Araneidae</taxon>
        <taxon>Araneus</taxon>
    </lineage>
</organism>
<proteinExistence type="predicted"/>
<accession>A0A4Y2GF26</accession>
<sequence>MDAELKYCVDQFDGANFAVWAKRIESIFVAKDLDKFLSSEADETKKNEVSASKKAYALMLSFLSDRILVSLSDENTCASIFQKLKSTYLRDGAVNHILIRKRLDMLKKEEGSIHARTS</sequence>
<dbReference type="Pfam" id="PF14223">
    <property type="entry name" value="Retrotran_gag_2"/>
    <property type="match status" value="1"/>
</dbReference>
<keyword evidence="2" id="KW-1185">Reference proteome</keyword>
<protein>
    <recommendedName>
        <fullName evidence="3">Retrovirus-related Pol polyprotein from transposon TNT 1-94</fullName>
    </recommendedName>
</protein>
<evidence type="ECO:0000313" key="1">
    <source>
        <dbReference type="EMBL" id="GBM51787.1"/>
    </source>
</evidence>
<comment type="caution">
    <text evidence="1">The sequence shown here is derived from an EMBL/GenBank/DDBJ whole genome shotgun (WGS) entry which is preliminary data.</text>
</comment>
<reference evidence="1 2" key="1">
    <citation type="journal article" date="2019" name="Sci. Rep.">
        <title>Orb-weaving spider Araneus ventricosus genome elucidates the spidroin gene catalogue.</title>
        <authorList>
            <person name="Kono N."/>
            <person name="Nakamura H."/>
            <person name="Ohtoshi R."/>
            <person name="Moran D.A.P."/>
            <person name="Shinohara A."/>
            <person name="Yoshida Y."/>
            <person name="Fujiwara M."/>
            <person name="Mori M."/>
            <person name="Tomita M."/>
            <person name="Arakawa K."/>
        </authorList>
    </citation>
    <scope>NUCLEOTIDE SEQUENCE [LARGE SCALE GENOMIC DNA]</scope>
</reference>
<gene>
    <name evidence="1" type="ORF">AVEN_109830_1</name>
</gene>
<evidence type="ECO:0008006" key="3">
    <source>
        <dbReference type="Google" id="ProtNLM"/>
    </source>
</evidence>
<dbReference type="EMBL" id="BGPR01001349">
    <property type="protein sequence ID" value="GBM51787.1"/>
    <property type="molecule type" value="Genomic_DNA"/>
</dbReference>
<name>A0A4Y2GF26_ARAVE</name>
<evidence type="ECO:0000313" key="2">
    <source>
        <dbReference type="Proteomes" id="UP000499080"/>
    </source>
</evidence>